<keyword evidence="4 9" id="KW-0547">Nucleotide-binding</keyword>
<feature type="domain" description="tRNA-specific 2-thiouridylase MnmA-like central" evidence="11">
    <location>
        <begin position="204"/>
        <end position="265"/>
    </location>
</feature>
<keyword evidence="7" id="KW-1015">Disulfide bond</keyword>
<comment type="subcellular location">
    <subcellularLocation>
        <location evidence="9">Cytoplasm</location>
    </subcellularLocation>
</comment>
<keyword evidence="9" id="KW-0963">Cytoplasm</keyword>
<feature type="binding site" evidence="9">
    <location>
        <position position="120"/>
    </location>
    <ligand>
        <name>ATP</name>
        <dbReference type="ChEBI" id="CHEBI:30616"/>
    </ligand>
</feature>
<dbReference type="GO" id="GO:0005524">
    <property type="term" value="F:ATP binding"/>
    <property type="evidence" value="ECO:0007669"/>
    <property type="project" value="UniProtKB-KW"/>
</dbReference>
<comment type="caution">
    <text evidence="12">The sequence shown here is derived from an EMBL/GenBank/DDBJ whole genome shotgun (WGS) entry which is preliminary data.</text>
</comment>
<keyword evidence="2 9" id="KW-0808">Transferase</keyword>
<dbReference type="Pfam" id="PF20258">
    <property type="entry name" value="tRNA_Me_trans_C"/>
    <property type="match status" value="1"/>
</dbReference>
<dbReference type="InterPro" id="IPR023382">
    <property type="entry name" value="MnmA-like_central_sf"/>
</dbReference>
<dbReference type="NCBIfam" id="NF001138">
    <property type="entry name" value="PRK00143.1"/>
    <property type="match status" value="1"/>
</dbReference>
<dbReference type="HAMAP" id="MF_00144">
    <property type="entry name" value="tRNA_thiouridyl_MnmA"/>
    <property type="match status" value="1"/>
</dbReference>
<feature type="active site" description="Cysteine persulfide intermediate" evidence="9">
    <location>
        <position position="196"/>
    </location>
</feature>
<evidence type="ECO:0000256" key="8">
    <source>
        <dbReference type="ARBA" id="ARBA00051542"/>
    </source>
</evidence>
<accession>K1YHH2</accession>
<evidence type="ECO:0000259" key="11">
    <source>
        <dbReference type="Pfam" id="PF20259"/>
    </source>
</evidence>
<comment type="caution">
    <text evidence="9">Lacks conserved residue(s) required for the propagation of feature annotation.</text>
</comment>
<dbReference type="Gene3D" id="2.40.30.10">
    <property type="entry name" value="Translation factors"/>
    <property type="match status" value="1"/>
</dbReference>
<dbReference type="EMBL" id="AMFJ01036154">
    <property type="protein sequence ID" value="EKD24829.1"/>
    <property type="molecule type" value="Genomic_DNA"/>
</dbReference>
<keyword evidence="6 9" id="KW-0694">RNA-binding</keyword>
<name>K1YHH2_9BACT</name>
<feature type="region of interest" description="Interaction with target base in tRNA" evidence="9">
    <location>
        <begin position="91"/>
        <end position="93"/>
    </location>
</feature>
<dbReference type="Gene3D" id="3.40.50.620">
    <property type="entry name" value="HUPs"/>
    <property type="match status" value="1"/>
</dbReference>
<feature type="site" description="Interaction with tRNA" evidence="9">
    <location>
        <position position="332"/>
    </location>
</feature>
<keyword evidence="1 9" id="KW-0820">tRNA-binding</keyword>
<organism evidence="12">
    <name type="scientific">uncultured bacterium</name>
    <name type="common">gcode 4</name>
    <dbReference type="NCBI Taxonomy" id="1234023"/>
    <lineage>
        <taxon>Bacteria</taxon>
        <taxon>environmental samples</taxon>
    </lineage>
</organism>
<gene>
    <name evidence="9" type="primary">mnmA</name>
    <name evidence="12" type="ORF">ACD_80C00147G0003</name>
</gene>
<dbReference type="GO" id="GO:0103016">
    <property type="term" value="F:tRNA-uridine 2-sulfurtransferase activity"/>
    <property type="evidence" value="ECO:0007669"/>
    <property type="project" value="UniProtKB-EC"/>
</dbReference>
<dbReference type="AlphaFoldDB" id="K1YHH2"/>
<evidence type="ECO:0000256" key="6">
    <source>
        <dbReference type="ARBA" id="ARBA00022884"/>
    </source>
</evidence>
<feature type="region of interest" description="Interaction with tRNA" evidence="9">
    <location>
        <begin position="146"/>
        <end position="148"/>
    </location>
</feature>
<evidence type="ECO:0000256" key="5">
    <source>
        <dbReference type="ARBA" id="ARBA00022840"/>
    </source>
</evidence>
<feature type="site" description="Interaction with tRNA" evidence="9">
    <location>
        <position position="121"/>
    </location>
</feature>
<dbReference type="NCBIfam" id="TIGR00420">
    <property type="entry name" value="trmU"/>
    <property type="match status" value="1"/>
</dbReference>
<dbReference type="PANTHER" id="PTHR11933">
    <property type="entry name" value="TRNA 5-METHYLAMINOMETHYL-2-THIOURIDYLATE -METHYLTRANSFERASE"/>
    <property type="match status" value="1"/>
</dbReference>
<dbReference type="GO" id="GO:0005737">
    <property type="term" value="C:cytoplasm"/>
    <property type="evidence" value="ECO:0007669"/>
    <property type="project" value="UniProtKB-SubCell"/>
</dbReference>
<proteinExistence type="inferred from homology"/>
<dbReference type="CDD" id="cd01998">
    <property type="entry name" value="MnmA_TRMU-like"/>
    <property type="match status" value="1"/>
</dbReference>
<feature type="domain" description="tRNA-specific 2-thiouridylase MnmA-like C-terminal" evidence="10">
    <location>
        <begin position="275"/>
        <end position="348"/>
    </location>
</feature>
<dbReference type="InterPro" id="IPR046885">
    <property type="entry name" value="MnmA-like_C"/>
</dbReference>
<keyword evidence="3 9" id="KW-0819">tRNA processing</keyword>
<reference evidence="12" key="1">
    <citation type="journal article" date="2012" name="Science">
        <title>Fermentation, hydrogen, and sulfur metabolism in multiple uncultivated bacterial phyla.</title>
        <authorList>
            <person name="Wrighton K.C."/>
            <person name="Thomas B.C."/>
            <person name="Sharon I."/>
            <person name="Miller C.S."/>
            <person name="Castelle C.J."/>
            <person name="VerBerkmoes N.C."/>
            <person name="Wilkins M.J."/>
            <person name="Hettich R.L."/>
            <person name="Lipton M.S."/>
            <person name="Williams K.H."/>
            <person name="Long P.E."/>
            <person name="Banfield J.F."/>
        </authorList>
    </citation>
    <scope>NUCLEOTIDE SEQUENCE [LARGE SCALE GENOMIC DNA]</scope>
</reference>
<dbReference type="SUPFAM" id="SSF52402">
    <property type="entry name" value="Adenine nucleotide alpha hydrolases-like"/>
    <property type="match status" value="1"/>
</dbReference>
<sequence>MTKVLVWMSWGVDSAITAYLLQQQGYEVVAWFMKNYVSDSGNCTTYNDAEEAIKVSKFLWIEIMSFDLQKEYNEKIIEYIYNGYQQGITPNPDVLCNSLIKFDVFLQKAMELWFDYIATGHYARIETIKATKKTTYKLLRWVDYNKDQSYFLAGLNQFQLSKSLFPVWGYTKPEIRALAKKIWLPNAARKDSQWLCFIGNIPIKDFLLKKLPKKEGDIVDTTGKIVGKHEWAYFFTIGQRQGLKLPFKAYVIKTDVKKNRVIVGDREDKQLFDKTIATTGRHWIRKSYTLPTKILAKIRYRQEPQEATLKRNKQKDIVVTFKEKQRAIAPGQTIVAYKWDECIGSGIITS</sequence>
<dbReference type="Gene3D" id="2.30.30.280">
    <property type="entry name" value="Adenine nucleotide alpha hydrolases-like domains"/>
    <property type="match status" value="1"/>
</dbReference>
<evidence type="ECO:0000256" key="4">
    <source>
        <dbReference type="ARBA" id="ARBA00022741"/>
    </source>
</evidence>
<comment type="catalytic activity">
    <reaction evidence="8 9">
        <text>S-sulfanyl-L-cysteinyl-[protein] + uridine(34) in tRNA + AH2 + ATP = 2-thiouridine(34) in tRNA + L-cysteinyl-[protein] + A + AMP + diphosphate + H(+)</text>
        <dbReference type="Rhea" id="RHEA:47032"/>
        <dbReference type="Rhea" id="RHEA-COMP:10131"/>
        <dbReference type="Rhea" id="RHEA-COMP:11726"/>
        <dbReference type="Rhea" id="RHEA-COMP:11727"/>
        <dbReference type="Rhea" id="RHEA-COMP:11728"/>
        <dbReference type="ChEBI" id="CHEBI:13193"/>
        <dbReference type="ChEBI" id="CHEBI:15378"/>
        <dbReference type="ChEBI" id="CHEBI:17499"/>
        <dbReference type="ChEBI" id="CHEBI:29950"/>
        <dbReference type="ChEBI" id="CHEBI:30616"/>
        <dbReference type="ChEBI" id="CHEBI:33019"/>
        <dbReference type="ChEBI" id="CHEBI:61963"/>
        <dbReference type="ChEBI" id="CHEBI:65315"/>
        <dbReference type="ChEBI" id="CHEBI:87170"/>
        <dbReference type="ChEBI" id="CHEBI:456215"/>
        <dbReference type="EC" id="2.8.1.13"/>
    </reaction>
</comment>
<evidence type="ECO:0000256" key="9">
    <source>
        <dbReference type="HAMAP-Rule" id="MF_00144"/>
    </source>
</evidence>
<feature type="binding site" evidence="9">
    <location>
        <position position="33"/>
    </location>
    <ligand>
        <name>ATP</name>
        <dbReference type="ChEBI" id="CHEBI:30616"/>
    </ligand>
</feature>
<evidence type="ECO:0000259" key="10">
    <source>
        <dbReference type="Pfam" id="PF20258"/>
    </source>
</evidence>
<comment type="similarity">
    <text evidence="9">Belongs to the MnmA/TRMU family.</text>
</comment>
<evidence type="ECO:0000256" key="7">
    <source>
        <dbReference type="ARBA" id="ARBA00023157"/>
    </source>
</evidence>
<dbReference type="InterPro" id="IPR004506">
    <property type="entry name" value="MnmA-like"/>
</dbReference>
<protein>
    <recommendedName>
        <fullName evidence="9">tRNA-specific 2-thiouridylase MnmA</fullName>
        <ecNumber evidence="9">2.8.1.13</ecNumber>
    </recommendedName>
</protein>
<evidence type="ECO:0000256" key="3">
    <source>
        <dbReference type="ARBA" id="ARBA00022694"/>
    </source>
</evidence>
<dbReference type="Pfam" id="PF20259">
    <property type="entry name" value="tRNA_Me_trans_M"/>
    <property type="match status" value="1"/>
</dbReference>
<evidence type="ECO:0000256" key="2">
    <source>
        <dbReference type="ARBA" id="ARBA00022679"/>
    </source>
</evidence>
<evidence type="ECO:0000256" key="1">
    <source>
        <dbReference type="ARBA" id="ARBA00022555"/>
    </source>
</evidence>
<keyword evidence="5 9" id="KW-0067">ATP-binding</keyword>
<dbReference type="InterPro" id="IPR046884">
    <property type="entry name" value="MnmA-like_central"/>
</dbReference>
<dbReference type="Pfam" id="PF03054">
    <property type="entry name" value="tRNA_Me_trans"/>
    <property type="match status" value="1"/>
</dbReference>
<dbReference type="EC" id="2.8.1.13" evidence="9"/>
<dbReference type="GO" id="GO:0000049">
    <property type="term" value="F:tRNA binding"/>
    <property type="evidence" value="ECO:0007669"/>
    <property type="project" value="UniProtKB-KW"/>
</dbReference>
<feature type="region of interest" description="Interaction with tRNA" evidence="9">
    <location>
        <begin position="299"/>
        <end position="300"/>
    </location>
</feature>
<dbReference type="GO" id="GO:0002143">
    <property type="term" value="P:tRNA wobble position uridine thiolation"/>
    <property type="evidence" value="ECO:0007669"/>
    <property type="project" value="TreeGrafter"/>
</dbReference>
<dbReference type="InterPro" id="IPR014729">
    <property type="entry name" value="Rossmann-like_a/b/a_fold"/>
</dbReference>
<evidence type="ECO:0000313" key="12">
    <source>
        <dbReference type="EMBL" id="EKD24829.1"/>
    </source>
</evidence>
<dbReference type="PANTHER" id="PTHR11933:SF5">
    <property type="entry name" value="MITOCHONDRIAL TRNA-SPECIFIC 2-THIOURIDYLASE 1"/>
    <property type="match status" value="1"/>
</dbReference>
<feature type="active site" description="Nucleophile" evidence="9">
    <location>
        <position position="96"/>
    </location>
</feature>
<comment type="function">
    <text evidence="9">Catalyzes the 2-thiolation of uridine at the wobble position (U34) of tRNA, leading to the formation of s(2)U34.</text>
</comment>